<dbReference type="EMBL" id="JAERQG010000002">
    <property type="protein sequence ID" value="MBL0765519.1"/>
    <property type="molecule type" value="Genomic_DNA"/>
</dbReference>
<comment type="caution">
    <text evidence="4">The sequence shown here is derived from an EMBL/GenBank/DDBJ whole genome shotgun (WGS) entry which is preliminary data.</text>
</comment>
<proteinExistence type="predicted"/>
<evidence type="ECO:0000313" key="4">
    <source>
        <dbReference type="EMBL" id="MBL0765519.1"/>
    </source>
</evidence>
<dbReference type="RefSeq" id="WP_201920305.1">
    <property type="nucleotide sequence ID" value="NZ_JAERQG010000002.1"/>
</dbReference>
<dbReference type="PIRSF" id="PIRSF000709">
    <property type="entry name" value="6PFK_2-Ptase"/>
    <property type="match status" value="1"/>
</dbReference>
<accession>A0A937AH94</accession>
<evidence type="ECO:0000256" key="2">
    <source>
        <dbReference type="PIRSR" id="PIRSR613078-1"/>
    </source>
</evidence>
<dbReference type="PANTHER" id="PTHR46517">
    <property type="entry name" value="FRUCTOSE-2,6-BISPHOSPHATASE TIGAR"/>
    <property type="match status" value="1"/>
</dbReference>
<keyword evidence="5" id="KW-1185">Reference proteome</keyword>
<dbReference type="GO" id="GO:0045820">
    <property type="term" value="P:negative regulation of glycolytic process"/>
    <property type="evidence" value="ECO:0007669"/>
    <property type="project" value="TreeGrafter"/>
</dbReference>
<dbReference type="InterPro" id="IPR001345">
    <property type="entry name" value="PG/BPGM_mutase_AS"/>
</dbReference>
<dbReference type="Pfam" id="PF00300">
    <property type="entry name" value="His_Phos_1"/>
    <property type="match status" value="1"/>
</dbReference>
<dbReference type="PANTHER" id="PTHR46517:SF1">
    <property type="entry name" value="FRUCTOSE-2,6-BISPHOSPHATASE TIGAR"/>
    <property type="match status" value="1"/>
</dbReference>
<dbReference type="AlphaFoldDB" id="A0A937AH94"/>
<dbReference type="GO" id="GO:0043456">
    <property type="term" value="P:regulation of pentose-phosphate shunt"/>
    <property type="evidence" value="ECO:0007669"/>
    <property type="project" value="TreeGrafter"/>
</dbReference>
<keyword evidence="1" id="KW-0378">Hydrolase</keyword>
<dbReference type="InterPro" id="IPR051695">
    <property type="entry name" value="Phosphoglycerate_Mutase"/>
</dbReference>
<dbReference type="SUPFAM" id="SSF53254">
    <property type="entry name" value="Phosphoglycerate mutase-like"/>
    <property type="match status" value="1"/>
</dbReference>
<dbReference type="CDD" id="cd07067">
    <property type="entry name" value="HP_PGM_like"/>
    <property type="match status" value="1"/>
</dbReference>
<feature type="binding site" evidence="3">
    <location>
        <begin position="9"/>
        <end position="16"/>
    </location>
    <ligand>
        <name>substrate</name>
    </ligand>
</feature>
<dbReference type="GO" id="GO:0005829">
    <property type="term" value="C:cytosol"/>
    <property type="evidence" value="ECO:0007669"/>
    <property type="project" value="TreeGrafter"/>
</dbReference>
<dbReference type="InterPro" id="IPR029033">
    <property type="entry name" value="His_PPase_superfam"/>
</dbReference>
<name>A0A937AH94_9BACT</name>
<dbReference type="InterPro" id="IPR013078">
    <property type="entry name" value="His_Pase_superF_clade-1"/>
</dbReference>
<dbReference type="SMART" id="SM00855">
    <property type="entry name" value="PGAM"/>
    <property type="match status" value="1"/>
</dbReference>
<protein>
    <submittedName>
        <fullName evidence="4">Histidine phosphatase family protein</fullName>
    </submittedName>
</protein>
<dbReference type="GO" id="GO:0004331">
    <property type="term" value="F:fructose-2,6-bisphosphate 2-phosphatase activity"/>
    <property type="evidence" value="ECO:0007669"/>
    <property type="project" value="TreeGrafter"/>
</dbReference>
<feature type="active site" description="Tele-phosphohistidine intermediate" evidence="2">
    <location>
        <position position="10"/>
    </location>
</feature>
<organism evidence="4 5">
    <name type="scientific">Marivirga atlantica</name>
    <dbReference type="NCBI Taxonomy" id="1548457"/>
    <lineage>
        <taxon>Bacteria</taxon>
        <taxon>Pseudomonadati</taxon>
        <taxon>Bacteroidota</taxon>
        <taxon>Cytophagia</taxon>
        <taxon>Cytophagales</taxon>
        <taxon>Marivirgaceae</taxon>
        <taxon>Marivirga</taxon>
    </lineage>
</organism>
<dbReference type="Proteomes" id="UP000642920">
    <property type="component" value="Unassembled WGS sequence"/>
</dbReference>
<feature type="binding site" evidence="3">
    <location>
        <position position="60"/>
    </location>
    <ligand>
        <name>substrate</name>
    </ligand>
</feature>
<evidence type="ECO:0000256" key="1">
    <source>
        <dbReference type="ARBA" id="ARBA00022801"/>
    </source>
</evidence>
<evidence type="ECO:0000256" key="3">
    <source>
        <dbReference type="PIRSR" id="PIRSR613078-2"/>
    </source>
</evidence>
<sequence>MVKELYIVRHGQTDYNLKKIVQGSGVDASLNENGRAQAAAFYEAYKNEGFDKIYVSDLRRTLESVQQFIDDGIHYERLSGLNEISWGAREGVPFNEETNKYYYSVLEKWQQGHTTLPVEGGESPEEVASRQKEAMQYIMSQIHEKKVLICMHGRAMRILLAHLFNYPLSVMDVFEHQNLGLYKLKATGDQYQLLDYNEASHLVDFTPA</sequence>
<evidence type="ECO:0000313" key="5">
    <source>
        <dbReference type="Proteomes" id="UP000642920"/>
    </source>
</evidence>
<dbReference type="PROSITE" id="PS00175">
    <property type="entry name" value="PG_MUTASE"/>
    <property type="match status" value="1"/>
</dbReference>
<reference evidence="4" key="1">
    <citation type="submission" date="2021-01" db="EMBL/GenBank/DDBJ databases">
        <title>Marivirga sp. nov., isolated from intertidal surface sediments.</title>
        <authorList>
            <person name="Zhang M."/>
        </authorList>
    </citation>
    <scope>NUCLEOTIDE SEQUENCE</scope>
    <source>
        <strain evidence="4">SM1354</strain>
    </source>
</reference>
<gene>
    <name evidence="4" type="ORF">JKP34_09670</name>
</gene>
<feature type="active site" description="Proton donor/acceptor" evidence="2">
    <location>
        <position position="83"/>
    </location>
</feature>
<dbReference type="Gene3D" id="3.40.50.1240">
    <property type="entry name" value="Phosphoglycerate mutase-like"/>
    <property type="match status" value="1"/>
</dbReference>